<keyword evidence="2" id="KW-1185">Reference proteome</keyword>
<accession>A0A1G8UPX0</accession>
<dbReference type="STRING" id="555512.SAMN04487993_104711"/>
<sequence length="102" mass="11270">RGSLIAAVTHVCTMEYVAKMLGEDLEMLEEIVANDDNLSYGAIISVHTGRDEALTALTDDGIEELKDMLADARRSSQTWSDFLEDFVGEPEIIARVKQNGPR</sequence>
<reference evidence="1 2" key="1">
    <citation type="submission" date="2016-10" db="EMBL/GenBank/DDBJ databases">
        <authorList>
            <person name="de Groot N.N."/>
        </authorList>
    </citation>
    <scope>NUCLEOTIDE SEQUENCE [LARGE SCALE GENOMIC DNA]</scope>
    <source>
        <strain evidence="1 2">DSM 26424</strain>
    </source>
</reference>
<evidence type="ECO:0000313" key="1">
    <source>
        <dbReference type="EMBL" id="SDJ55936.1"/>
    </source>
</evidence>
<evidence type="ECO:0000313" key="2">
    <source>
        <dbReference type="Proteomes" id="UP000199093"/>
    </source>
</evidence>
<gene>
    <name evidence="1" type="ORF">SAMN04487993_104711</name>
</gene>
<organism evidence="1 2">
    <name type="scientific">Salipiger marinus</name>
    <dbReference type="NCBI Taxonomy" id="555512"/>
    <lineage>
        <taxon>Bacteria</taxon>
        <taxon>Pseudomonadati</taxon>
        <taxon>Pseudomonadota</taxon>
        <taxon>Alphaproteobacteria</taxon>
        <taxon>Rhodobacterales</taxon>
        <taxon>Roseobacteraceae</taxon>
        <taxon>Salipiger</taxon>
    </lineage>
</organism>
<dbReference type="Proteomes" id="UP000199093">
    <property type="component" value="Unassembled WGS sequence"/>
</dbReference>
<dbReference type="EMBL" id="FNEJ01000047">
    <property type="protein sequence ID" value="SDJ55936.1"/>
    <property type="molecule type" value="Genomic_DNA"/>
</dbReference>
<dbReference type="RefSeq" id="WP_242656858.1">
    <property type="nucleotide sequence ID" value="NZ_FNEJ01000047.1"/>
</dbReference>
<dbReference type="AlphaFoldDB" id="A0A1G8UPX0"/>
<proteinExistence type="predicted"/>
<protein>
    <submittedName>
        <fullName evidence="1">Uncharacterized protein</fullName>
    </submittedName>
</protein>
<feature type="non-terminal residue" evidence="1">
    <location>
        <position position="1"/>
    </location>
</feature>
<name>A0A1G8UPX0_9RHOB</name>